<evidence type="ECO:0000313" key="2">
    <source>
        <dbReference type="EMBL" id="KAK3872758.1"/>
    </source>
</evidence>
<dbReference type="AlphaFoldDB" id="A0AAE1FF55"/>
<dbReference type="Pfam" id="PF07841">
    <property type="entry name" value="DM4_12"/>
    <property type="match status" value="1"/>
</dbReference>
<sequence length="206" mass="22432">MSVQRYTSCVFGMVCITLVTLLLPPAAASLHKNTLEEAASAVTGGGKETLSRARRFVPFPSGSNINFEFGLSLPTGVPVGLSEVQFIAVLVFNLPDNTIAFGRNYEQVASDRIHFYNHLESFLSSLGYNGQACTLRSVCEVAESPFQHDLYGDLINLLLSATNGVDPNKEYDEYQLAEYYGKSYGDCGEIYPACPNSVLDTISTAF</sequence>
<dbReference type="PANTHER" id="PTHR21398:SF6">
    <property type="entry name" value="AGAP007094-PA"/>
    <property type="match status" value="1"/>
</dbReference>
<keyword evidence="1" id="KW-0732">Signal</keyword>
<feature type="chain" id="PRO_5041958787" evidence="1">
    <location>
        <begin position="29"/>
        <end position="206"/>
    </location>
</feature>
<name>A0AAE1FF55_PETCI</name>
<keyword evidence="3" id="KW-1185">Reference proteome</keyword>
<dbReference type="EMBL" id="JAWQEG010002316">
    <property type="protein sequence ID" value="KAK3872758.1"/>
    <property type="molecule type" value="Genomic_DNA"/>
</dbReference>
<evidence type="ECO:0000313" key="3">
    <source>
        <dbReference type="Proteomes" id="UP001286313"/>
    </source>
</evidence>
<feature type="signal peptide" evidence="1">
    <location>
        <begin position="1"/>
        <end position="28"/>
    </location>
</feature>
<dbReference type="InterPro" id="IPR006631">
    <property type="entry name" value="DM4_12"/>
</dbReference>
<evidence type="ECO:0000256" key="1">
    <source>
        <dbReference type="SAM" id="SignalP"/>
    </source>
</evidence>
<proteinExistence type="predicted"/>
<reference evidence="2" key="1">
    <citation type="submission" date="2023-10" db="EMBL/GenBank/DDBJ databases">
        <title>Genome assemblies of two species of porcelain crab, Petrolisthes cinctipes and Petrolisthes manimaculis (Anomura: Porcellanidae).</title>
        <authorList>
            <person name="Angst P."/>
        </authorList>
    </citation>
    <scope>NUCLEOTIDE SEQUENCE</scope>
    <source>
        <strain evidence="2">PB745_01</strain>
        <tissue evidence="2">Gill</tissue>
    </source>
</reference>
<organism evidence="2 3">
    <name type="scientific">Petrolisthes cinctipes</name>
    <name type="common">Flat porcelain crab</name>
    <dbReference type="NCBI Taxonomy" id="88211"/>
    <lineage>
        <taxon>Eukaryota</taxon>
        <taxon>Metazoa</taxon>
        <taxon>Ecdysozoa</taxon>
        <taxon>Arthropoda</taxon>
        <taxon>Crustacea</taxon>
        <taxon>Multicrustacea</taxon>
        <taxon>Malacostraca</taxon>
        <taxon>Eumalacostraca</taxon>
        <taxon>Eucarida</taxon>
        <taxon>Decapoda</taxon>
        <taxon>Pleocyemata</taxon>
        <taxon>Anomura</taxon>
        <taxon>Galatheoidea</taxon>
        <taxon>Porcellanidae</taxon>
        <taxon>Petrolisthes</taxon>
    </lineage>
</organism>
<comment type="caution">
    <text evidence="2">The sequence shown here is derived from an EMBL/GenBank/DDBJ whole genome shotgun (WGS) entry which is preliminary data.</text>
</comment>
<dbReference type="Proteomes" id="UP001286313">
    <property type="component" value="Unassembled WGS sequence"/>
</dbReference>
<protein>
    <submittedName>
        <fullName evidence="2">Uncharacterized protein</fullName>
    </submittedName>
</protein>
<dbReference type="PANTHER" id="PTHR21398">
    <property type="entry name" value="AGAP007094-PA"/>
    <property type="match status" value="1"/>
</dbReference>
<dbReference type="SMART" id="SM00718">
    <property type="entry name" value="DM4_12"/>
    <property type="match status" value="1"/>
</dbReference>
<accession>A0AAE1FF55</accession>
<gene>
    <name evidence="2" type="ORF">Pcinc_022181</name>
</gene>